<feature type="compositionally biased region" description="Low complexity" evidence="1">
    <location>
        <begin position="575"/>
        <end position="595"/>
    </location>
</feature>
<feature type="domain" description="Protein Gp5 N-terminal OB-fold" evidence="2">
    <location>
        <begin position="43"/>
        <end position="136"/>
    </location>
</feature>
<evidence type="ECO:0000259" key="2">
    <source>
        <dbReference type="Pfam" id="PF06714"/>
    </source>
</evidence>
<proteinExistence type="predicted"/>
<dbReference type="Gene3D" id="2.40.50.260">
    <property type="entry name" value="Nucleic acid-binding protein domain"/>
    <property type="match status" value="1"/>
</dbReference>
<reference evidence="3 4" key="1">
    <citation type="submission" date="2020-03" db="EMBL/GenBank/DDBJ databases">
        <title>The Isolation and Genome Sequence of a Novel Cyanophage S-H34 from the Huanghai Sea, China.</title>
        <authorList>
            <person name="Jiang T."/>
        </authorList>
    </citation>
    <scope>NUCLEOTIDE SEQUENCE [LARGE SCALE GENOMIC DNA]</scope>
</reference>
<sequence>MTEITPGSTPYFMGKDKFVMFMGQVENVNDPKRSGRVQVRCVGWHPKEKEGEDGLKTEDLPWAKVGMPTTHAQQSRIGGKHGLLPGSWVWGFFMDGEEAQDPFVVQTFNFTAKASDQDFRQDPQGKKGKLEESDKAFDKIEVGGEQQPNIATRTPSEEGQKGYSNPEDPSGDVTADESIDECSGEASRKSVAAVRRMEEEMKKADKGNAEAQTYEISIGDGLCGTIAHARDDIAKKMKEQFPSELSRFVYNDAVWNRYTGQFMNLNGIFAQLALEMSNTMKMPMQSMKAVTEEINRITKGTTMLVPDRDGVITQALDLTTTTVADIMHGIFGSQTIDMLFQTMMGMMKSMNNSGGSGGAGGSSSEDEDDSGRPNYSNPTTQISNNEALCLTDTILENVSILTSKALDDALVSAQAAYDEDPEGSEGGAAGSGSGSVNSMLSGLSSIMQFPLTQKYSIFAMIFNKAGPMSQDILTKNRGCANEREFNTGLGTMASKMGFGGQGGSGGGGSSSDTGSSGGGSRQNDASPGNNDPRTIGFGGLPSTSDPAGIQYDPCAAAKALPTPDPYYDRTSGTLPPGFGDPNNDDPFSGGNPSGPNFGGIPDGNVPTTPGTGTTPGTDDGTVSILPIQDTNAPDGAITIPANPNDPEVNQPGSEAGLNTDTETVVYASAIDEQGQVITPRGRGAIAIPVSIPASTIVAADNFSNGIPNNVVVLDSGRRYFYNNQLTPNRAFPSIYIPGYNGVPTPVVERLTGELVAIVTEAGAWDFQKPNPKITIIPDDSPSGIVSDDPGYDIRLAGFFIENTGFNYTNPSIEIIDRDNAENKAKAAIVTSDNRIVEVIISNAGSRFMRLPEIVLTDETGFGAKLRPIMTVTVQAPAADGAIVPTTEVVYCPSKNQQNLTS</sequence>
<evidence type="ECO:0000256" key="1">
    <source>
        <dbReference type="SAM" id="MobiDB-lite"/>
    </source>
</evidence>
<organism evidence="3 4">
    <name type="scientific">Synechococcus phage S-H34</name>
    <dbReference type="NCBI Taxonomy" id="2718942"/>
    <lineage>
        <taxon>Viruses</taxon>
        <taxon>Duplodnaviria</taxon>
        <taxon>Heunggongvirae</taxon>
        <taxon>Uroviricota</taxon>
        <taxon>Caudoviricetes</taxon>
        <taxon>Pantevenvirales</taxon>
        <taxon>Kyanoviridae</taxon>
        <taxon>Makaravirus</taxon>
        <taxon>Makaravirus thirtyfour</taxon>
    </lineage>
</organism>
<dbReference type="GeneID" id="77946943"/>
<accession>A0A6G8R6Q0</accession>
<feature type="region of interest" description="Disordered" evidence="1">
    <location>
        <begin position="490"/>
        <end position="657"/>
    </location>
</feature>
<feature type="compositionally biased region" description="Polar residues" evidence="1">
    <location>
        <begin position="373"/>
        <end position="382"/>
    </location>
</feature>
<dbReference type="EMBL" id="MT162467">
    <property type="protein sequence ID" value="QIN97065.1"/>
    <property type="molecule type" value="Genomic_DNA"/>
</dbReference>
<feature type="region of interest" description="Disordered" evidence="1">
    <location>
        <begin position="115"/>
        <end position="187"/>
    </location>
</feature>
<dbReference type="Pfam" id="PF06714">
    <property type="entry name" value="Gp5_OB"/>
    <property type="match status" value="1"/>
</dbReference>
<protein>
    <submittedName>
        <fullName evidence="3">Baseplate hub subunit and tail lysozyme</fullName>
    </submittedName>
</protein>
<feature type="compositionally biased region" description="Gly residues" evidence="1">
    <location>
        <begin position="497"/>
        <end position="520"/>
    </location>
</feature>
<name>A0A6G8R6Q0_9CAUD</name>
<evidence type="ECO:0000313" key="3">
    <source>
        <dbReference type="EMBL" id="QIN97065.1"/>
    </source>
</evidence>
<feature type="region of interest" description="Disordered" evidence="1">
    <location>
        <begin position="350"/>
        <end position="382"/>
    </location>
</feature>
<evidence type="ECO:0000313" key="4">
    <source>
        <dbReference type="Proteomes" id="UP000501900"/>
    </source>
</evidence>
<dbReference type="RefSeq" id="YP_010670733.1">
    <property type="nucleotide sequence ID" value="NC_070965.1"/>
</dbReference>
<feature type="compositionally biased region" description="Low complexity" evidence="1">
    <location>
        <begin position="606"/>
        <end position="621"/>
    </location>
</feature>
<dbReference type="KEGG" id="vg:77946943"/>
<feature type="compositionally biased region" description="Polar residues" evidence="1">
    <location>
        <begin position="521"/>
        <end position="532"/>
    </location>
</feature>
<dbReference type="InterPro" id="IPR009590">
    <property type="entry name" value="Gp5_OB_N"/>
</dbReference>
<dbReference type="SUPFAM" id="SSF69255">
    <property type="entry name" value="gp5 N-terminal domain-like"/>
    <property type="match status" value="1"/>
</dbReference>
<keyword evidence="4" id="KW-1185">Reference proteome</keyword>
<feature type="compositionally biased region" description="Gly residues" evidence="1">
    <location>
        <begin position="424"/>
        <end position="433"/>
    </location>
</feature>
<feature type="region of interest" description="Disordered" evidence="1">
    <location>
        <begin position="416"/>
        <end position="435"/>
    </location>
</feature>
<feature type="compositionally biased region" description="Basic and acidic residues" evidence="1">
    <location>
        <begin position="115"/>
        <end position="142"/>
    </location>
</feature>
<dbReference type="Proteomes" id="UP000501900">
    <property type="component" value="Genome"/>
</dbReference>
<feature type="compositionally biased region" description="Acidic residues" evidence="1">
    <location>
        <begin position="174"/>
        <end position="183"/>
    </location>
</feature>